<evidence type="ECO:0008006" key="3">
    <source>
        <dbReference type="Google" id="ProtNLM"/>
    </source>
</evidence>
<dbReference type="RefSeq" id="WP_277900155.1">
    <property type="nucleotide sequence ID" value="NZ_JAPMUA010000003.1"/>
</dbReference>
<proteinExistence type="predicted"/>
<accession>A0ABT6FRN7</accession>
<keyword evidence="2" id="KW-1185">Reference proteome</keyword>
<gene>
    <name evidence="1" type="ORF">OSR52_08600</name>
</gene>
<sequence>MTSTICLIIPQTVLSLKTLKPNDKLVYGIHYALSKKKGYTRYTNVSIARMLGIHPNLVGQAQMNLIEAHLIEKNEAGYVIVKNELYQKERNIYIFYPVYSYKLNPGAKLLWGEYNSFSKGREVYFASREYSALRLGVSVQSITAWTKQLFKEGFLTRYETHSGGRKIVTKSFESS</sequence>
<dbReference type="EMBL" id="JAPMUA010000003">
    <property type="protein sequence ID" value="MDG3585929.1"/>
    <property type="molecule type" value="Genomic_DNA"/>
</dbReference>
<name>A0ABT6FRN7_9FLAO</name>
<evidence type="ECO:0000313" key="2">
    <source>
        <dbReference type="Proteomes" id="UP001153642"/>
    </source>
</evidence>
<evidence type="ECO:0000313" key="1">
    <source>
        <dbReference type="EMBL" id="MDG3585929.1"/>
    </source>
</evidence>
<organism evidence="1 2">
    <name type="scientific">Galbibacter pacificus</name>
    <dbReference type="NCBI Taxonomy" id="2996052"/>
    <lineage>
        <taxon>Bacteria</taxon>
        <taxon>Pseudomonadati</taxon>
        <taxon>Bacteroidota</taxon>
        <taxon>Flavobacteriia</taxon>
        <taxon>Flavobacteriales</taxon>
        <taxon>Flavobacteriaceae</taxon>
        <taxon>Galbibacter</taxon>
    </lineage>
</organism>
<protein>
    <recommendedName>
        <fullName evidence="3">Helix-turn-helix domain-containing protein</fullName>
    </recommendedName>
</protein>
<reference evidence="1" key="1">
    <citation type="submission" date="2022-11" db="EMBL/GenBank/DDBJ databases">
        <title>High-quality draft genome sequence of Galbibacter sp. strain CMA-7.</title>
        <authorList>
            <person name="Wei L."/>
            <person name="Dong C."/>
            <person name="Shao Z."/>
        </authorList>
    </citation>
    <scope>NUCLEOTIDE SEQUENCE</scope>
    <source>
        <strain evidence="1">CMA-7</strain>
    </source>
</reference>
<comment type="caution">
    <text evidence="1">The sequence shown here is derived from an EMBL/GenBank/DDBJ whole genome shotgun (WGS) entry which is preliminary data.</text>
</comment>
<dbReference type="Proteomes" id="UP001153642">
    <property type="component" value="Unassembled WGS sequence"/>
</dbReference>